<evidence type="ECO:0000256" key="1">
    <source>
        <dbReference type="SAM" id="Phobius"/>
    </source>
</evidence>
<dbReference type="Gramene" id="PRQ59604">
    <property type="protein sequence ID" value="PRQ59604"/>
    <property type="gene ID" value="RchiOBHm_Chr1g0372001"/>
</dbReference>
<name>A0A2P6SLP7_ROSCH</name>
<proteinExistence type="predicted"/>
<dbReference type="EMBL" id="PDCK01000039">
    <property type="protein sequence ID" value="PRQ59604.1"/>
    <property type="molecule type" value="Genomic_DNA"/>
</dbReference>
<keyword evidence="3" id="KW-1185">Reference proteome</keyword>
<evidence type="ECO:0000313" key="3">
    <source>
        <dbReference type="Proteomes" id="UP000238479"/>
    </source>
</evidence>
<reference evidence="2 3" key="1">
    <citation type="journal article" date="2018" name="Nat. Genet.">
        <title>The Rosa genome provides new insights in the design of modern roses.</title>
        <authorList>
            <person name="Bendahmane M."/>
        </authorList>
    </citation>
    <scope>NUCLEOTIDE SEQUENCE [LARGE SCALE GENOMIC DNA]</scope>
    <source>
        <strain evidence="3">cv. Old Blush</strain>
    </source>
</reference>
<dbReference type="AlphaFoldDB" id="A0A2P6SLP7"/>
<evidence type="ECO:0000313" key="2">
    <source>
        <dbReference type="EMBL" id="PRQ59604.1"/>
    </source>
</evidence>
<sequence>MITRLAESRSRSFFESINFNVGSLLWIIYLYFHLTCSLNVLLQTQGCLQPSM</sequence>
<keyword evidence="1" id="KW-0472">Membrane</keyword>
<gene>
    <name evidence="2" type="ORF">RchiOBHm_Chr1g0372001</name>
</gene>
<keyword evidence="1" id="KW-0812">Transmembrane</keyword>
<dbReference type="Proteomes" id="UP000238479">
    <property type="component" value="Chromosome 1"/>
</dbReference>
<keyword evidence="1" id="KW-1133">Transmembrane helix</keyword>
<comment type="caution">
    <text evidence="2">The sequence shown here is derived from an EMBL/GenBank/DDBJ whole genome shotgun (WGS) entry which is preliminary data.</text>
</comment>
<feature type="transmembrane region" description="Helical" evidence="1">
    <location>
        <begin position="12"/>
        <end position="32"/>
    </location>
</feature>
<accession>A0A2P6SLP7</accession>
<organism evidence="2 3">
    <name type="scientific">Rosa chinensis</name>
    <name type="common">China rose</name>
    <dbReference type="NCBI Taxonomy" id="74649"/>
    <lineage>
        <taxon>Eukaryota</taxon>
        <taxon>Viridiplantae</taxon>
        <taxon>Streptophyta</taxon>
        <taxon>Embryophyta</taxon>
        <taxon>Tracheophyta</taxon>
        <taxon>Spermatophyta</taxon>
        <taxon>Magnoliopsida</taxon>
        <taxon>eudicotyledons</taxon>
        <taxon>Gunneridae</taxon>
        <taxon>Pentapetalae</taxon>
        <taxon>rosids</taxon>
        <taxon>fabids</taxon>
        <taxon>Rosales</taxon>
        <taxon>Rosaceae</taxon>
        <taxon>Rosoideae</taxon>
        <taxon>Rosoideae incertae sedis</taxon>
        <taxon>Rosa</taxon>
    </lineage>
</organism>
<protein>
    <submittedName>
        <fullName evidence="2">Uncharacterized protein</fullName>
    </submittedName>
</protein>